<accession>A0A936K5N0</accession>
<protein>
    <submittedName>
        <fullName evidence="2">PilZ domain-containing protein</fullName>
    </submittedName>
</protein>
<dbReference type="GO" id="GO:0035438">
    <property type="term" value="F:cyclic-di-GMP binding"/>
    <property type="evidence" value="ECO:0007669"/>
    <property type="project" value="InterPro"/>
</dbReference>
<dbReference type="AlphaFoldDB" id="A0A936K5N0"/>
<gene>
    <name evidence="2" type="ORF">IPN91_01285</name>
</gene>
<dbReference type="Pfam" id="PF07238">
    <property type="entry name" value="PilZ"/>
    <property type="match status" value="1"/>
</dbReference>
<comment type="caution">
    <text evidence="2">The sequence shown here is derived from an EMBL/GenBank/DDBJ whole genome shotgun (WGS) entry which is preliminary data.</text>
</comment>
<proteinExistence type="predicted"/>
<organism evidence="2 3">
    <name type="scientific">Candidatus Geothrix odensensis</name>
    <dbReference type="NCBI Taxonomy" id="2954440"/>
    <lineage>
        <taxon>Bacteria</taxon>
        <taxon>Pseudomonadati</taxon>
        <taxon>Acidobacteriota</taxon>
        <taxon>Holophagae</taxon>
        <taxon>Holophagales</taxon>
        <taxon>Holophagaceae</taxon>
        <taxon>Geothrix</taxon>
    </lineage>
</organism>
<name>A0A936K5N0_9BACT</name>
<feature type="domain" description="PilZ" evidence="1">
    <location>
        <begin position="6"/>
        <end position="114"/>
    </location>
</feature>
<dbReference type="EMBL" id="JADKCH010000001">
    <property type="protein sequence ID" value="MBK8571280.1"/>
    <property type="molecule type" value="Genomic_DNA"/>
</dbReference>
<dbReference type="Gene3D" id="2.40.10.220">
    <property type="entry name" value="predicted glycosyltransferase like domains"/>
    <property type="match status" value="1"/>
</dbReference>
<sequence>MTKEEDKRRYPRLSTTSGDYGVRFRTKDADILDASLANLSAGGCGLEVQLHEAAHLDVGDAIEFLVLDHPDLPFVPLTATILRMLGKVAGKTTGYVLIGVEFQDITPFVRELIAGHVSSALARE</sequence>
<reference evidence="2 3" key="1">
    <citation type="submission" date="2020-10" db="EMBL/GenBank/DDBJ databases">
        <title>Connecting structure to function with the recovery of over 1000 high-quality activated sludge metagenome-assembled genomes encoding full-length rRNA genes using long-read sequencing.</title>
        <authorList>
            <person name="Singleton C.M."/>
            <person name="Petriglieri F."/>
            <person name="Kristensen J.M."/>
            <person name="Kirkegaard R.H."/>
            <person name="Michaelsen T.Y."/>
            <person name="Andersen M.H."/>
            <person name="Karst S.M."/>
            <person name="Dueholm M.S."/>
            <person name="Nielsen P.H."/>
            <person name="Albertsen M."/>
        </authorList>
    </citation>
    <scope>NUCLEOTIDE SEQUENCE [LARGE SCALE GENOMIC DNA]</scope>
    <source>
        <strain evidence="2">OdNE_18-Q3-R46-58_MAXAC.008</strain>
    </source>
</reference>
<evidence type="ECO:0000313" key="3">
    <source>
        <dbReference type="Proteomes" id="UP000709959"/>
    </source>
</evidence>
<dbReference type="Proteomes" id="UP000709959">
    <property type="component" value="Unassembled WGS sequence"/>
</dbReference>
<dbReference type="SUPFAM" id="SSF141371">
    <property type="entry name" value="PilZ domain-like"/>
    <property type="match status" value="1"/>
</dbReference>
<evidence type="ECO:0000259" key="1">
    <source>
        <dbReference type="Pfam" id="PF07238"/>
    </source>
</evidence>
<evidence type="ECO:0000313" key="2">
    <source>
        <dbReference type="EMBL" id="MBK8571280.1"/>
    </source>
</evidence>
<dbReference type="InterPro" id="IPR009875">
    <property type="entry name" value="PilZ_domain"/>
</dbReference>